<evidence type="ECO:0008006" key="9">
    <source>
        <dbReference type="Google" id="ProtNLM"/>
    </source>
</evidence>
<evidence type="ECO:0000313" key="7">
    <source>
        <dbReference type="EMBL" id="ETN44948.1"/>
    </source>
</evidence>
<dbReference type="InterPro" id="IPR050121">
    <property type="entry name" value="Cytochrome_P450_monoxygenase"/>
</dbReference>
<dbReference type="PANTHER" id="PTHR24305:SF87">
    <property type="entry name" value="CYTOCHROME P450 MONOOXYGENASE ALND-RELATED"/>
    <property type="match status" value="1"/>
</dbReference>
<dbReference type="eggNOG" id="KOG0157">
    <property type="taxonomic scope" value="Eukaryota"/>
</dbReference>
<feature type="binding site" description="axial binding residue" evidence="5">
    <location>
        <position position="515"/>
    </location>
    <ligand>
        <name>heme</name>
        <dbReference type="ChEBI" id="CHEBI:30413"/>
    </ligand>
    <ligandPart>
        <name>Fe</name>
        <dbReference type="ChEBI" id="CHEBI:18248"/>
    </ligandPart>
</feature>
<evidence type="ECO:0000256" key="1">
    <source>
        <dbReference type="ARBA" id="ARBA00001971"/>
    </source>
</evidence>
<evidence type="ECO:0000256" key="2">
    <source>
        <dbReference type="ARBA" id="ARBA00010617"/>
    </source>
</evidence>
<dbReference type="PANTHER" id="PTHR24305">
    <property type="entry name" value="CYTOCHROME P450"/>
    <property type="match status" value="1"/>
</dbReference>
<dbReference type="Gene3D" id="1.10.630.10">
    <property type="entry name" value="Cytochrome P450"/>
    <property type="match status" value="1"/>
</dbReference>
<dbReference type="GO" id="GO:0005506">
    <property type="term" value="F:iron ion binding"/>
    <property type="evidence" value="ECO:0007669"/>
    <property type="project" value="InterPro"/>
</dbReference>
<dbReference type="GO" id="GO:0004497">
    <property type="term" value="F:monooxygenase activity"/>
    <property type="evidence" value="ECO:0007669"/>
    <property type="project" value="InterPro"/>
</dbReference>
<evidence type="ECO:0000313" key="8">
    <source>
        <dbReference type="Proteomes" id="UP000030752"/>
    </source>
</evidence>
<dbReference type="InterPro" id="IPR001128">
    <property type="entry name" value="Cyt_P450"/>
</dbReference>
<dbReference type="InterPro" id="IPR036396">
    <property type="entry name" value="Cyt_P450_sf"/>
</dbReference>
<evidence type="ECO:0000256" key="6">
    <source>
        <dbReference type="SAM" id="MobiDB-lite"/>
    </source>
</evidence>
<evidence type="ECO:0000256" key="3">
    <source>
        <dbReference type="ARBA" id="ARBA00022723"/>
    </source>
</evidence>
<dbReference type="STRING" id="1220924.W2SAB0"/>
<comment type="cofactor">
    <cofactor evidence="1 5">
        <name>heme</name>
        <dbReference type="ChEBI" id="CHEBI:30413"/>
    </cofactor>
</comment>
<protein>
    <recommendedName>
        <fullName evidence="9">Cytochrome P450 monooxygenase</fullName>
    </recommendedName>
</protein>
<dbReference type="AlphaFoldDB" id="W2SAB0"/>
<keyword evidence="3 5" id="KW-0479">Metal-binding</keyword>
<dbReference type="EMBL" id="KB822713">
    <property type="protein sequence ID" value="ETN44948.1"/>
    <property type="molecule type" value="Genomic_DNA"/>
</dbReference>
<dbReference type="OrthoDB" id="1470350at2759"/>
<evidence type="ECO:0000256" key="5">
    <source>
        <dbReference type="PIRSR" id="PIRSR602403-1"/>
    </source>
</evidence>
<feature type="region of interest" description="Disordered" evidence="6">
    <location>
        <begin position="470"/>
        <end position="500"/>
    </location>
</feature>
<gene>
    <name evidence="7" type="ORF">HMPREF1541_09823</name>
</gene>
<dbReference type="InterPro" id="IPR002403">
    <property type="entry name" value="Cyt_P450_E_grp-IV"/>
</dbReference>
<feature type="compositionally biased region" description="Low complexity" evidence="6">
    <location>
        <begin position="478"/>
        <end position="488"/>
    </location>
</feature>
<dbReference type="CDD" id="cd00302">
    <property type="entry name" value="cytochrome_P450"/>
    <property type="match status" value="1"/>
</dbReference>
<dbReference type="PRINTS" id="PR00465">
    <property type="entry name" value="EP450IV"/>
</dbReference>
<dbReference type="InParanoid" id="W2SAB0"/>
<keyword evidence="4 5" id="KW-0408">Iron</keyword>
<dbReference type="Proteomes" id="UP000030752">
    <property type="component" value="Unassembled WGS sequence"/>
</dbReference>
<reference evidence="7 8" key="1">
    <citation type="submission" date="2013-03" db="EMBL/GenBank/DDBJ databases">
        <title>The Genome Sequence of Phialophora europaea CBS 101466.</title>
        <authorList>
            <consortium name="The Broad Institute Genomics Platform"/>
            <person name="Cuomo C."/>
            <person name="de Hoog S."/>
            <person name="Gorbushina A."/>
            <person name="Walker B."/>
            <person name="Young S.K."/>
            <person name="Zeng Q."/>
            <person name="Gargeya S."/>
            <person name="Fitzgerald M."/>
            <person name="Haas B."/>
            <person name="Abouelleil A."/>
            <person name="Allen A.W."/>
            <person name="Alvarado L."/>
            <person name="Arachchi H.M."/>
            <person name="Berlin A.M."/>
            <person name="Chapman S.B."/>
            <person name="Gainer-Dewar J."/>
            <person name="Goldberg J."/>
            <person name="Griggs A."/>
            <person name="Gujja S."/>
            <person name="Hansen M."/>
            <person name="Howarth C."/>
            <person name="Imamovic A."/>
            <person name="Ireland A."/>
            <person name="Larimer J."/>
            <person name="McCowan C."/>
            <person name="Murphy C."/>
            <person name="Pearson M."/>
            <person name="Poon T.W."/>
            <person name="Priest M."/>
            <person name="Roberts A."/>
            <person name="Saif S."/>
            <person name="Shea T."/>
            <person name="Sisk P."/>
            <person name="Sykes S."/>
            <person name="Wortman J."/>
            <person name="Nusbaum C."/>
            <person name="Birren B."/>
        </authorList>
    </citation>
    <scope>NUCLEOTIDE SEQUENCE [LARGE SCALE GENOMIC DNA]</scope>
    <source>
        <strain evidence="7 8">CBS 101466</strain>
    </source>
</reference>
<dbReference type="VEuPathDB" id="FungiDB:HMPREF1541_09823"/>
<dbReference type="FunFam" id="1.10.630.10:FF:000090">
    <property type="entry name" value="Cytochrome P450 monooxygenase"/>
    <property type="match status" value="1"/>
</dbReference>
<keyword evidence="8" id="KW-1185">Reference proteome</keyword>
<name>W2SAB0_CYPE1</name>
<dbReference type="RefSeq" id="XP_008712718.1">
    <property type="nucleotide sequence ID" value="XM_008714496.1"/>
</dbReference>
<dbReference type="GeneID" id="19977162"/>
<organism evidence="7 8">
    <name type="scientific">Cyphellophora europaea (strain CBS 101466)</name>
    <name type="common">Phialophora europaea</name>
    <dbReference type="NCBI Taxonomy" id="1220924"/>
    <lineage>
        <taxon>Eukaryota</taxon>
        <taxon>Fungi</taxon>
        <taxon>Dikarya</taxon>
        <taxon>Ascomycota</taxon>
        <taxon>Pezizomycotina</taxon>
        <taxon>Eurotiomycetes</taxon>
        <taxon>Chaetothyriomycetidae</taxon>
        <taxon>Chaetothyriales</taxon>
        <taxon>Cyphellophoraceae</taxon>
        <taxon>Cyphellophora</taxon>
    </lineage>
</organism>
<dbReference type="SUPFAM" id="SSF48264">
    <property type="entry name" value="Cytochrome P450"/>
    <property type="match status" value="1"/>
</dbReference>
<keyword evidence="5" id="KW-0349">Heme</keyword>
<dbReference type="HOGENOM" id="CLU_001570_31_0_1"/>
<dbReference type="Pfam" id="PF00067">
    <property type="entry name" value="p450"/>
    <property type="match status" value="1"/>
</dbReference>
<proteinExistence type="inferred from homology"/>
<evidence type="ECO:0000256" key="4">
    <source>
        <dbReference type="ARBA" id="ARBA00023004"/>
    </source>
</evidence>
<accession>W2SAB0</accession>
<dbReference type="GO" id="GO:0020037">
    <property type="term" value="F:heme binding"/>
    <property type="evidence" value="ECO:0007669"/>
    <property type="project" value="InterPro"/>
</dbReference>
<dbReference type="GO" id="GO:0016705">
    <property type="term" value="F:oxidoreductase activity, acting on paired donors, with incorporation or reduction of molecular oxygen"/>
    <property type="evidence" value="ECO:0007669"/>
    <property type="project" value="InterPro"/>
</dbReference>
<dbReference type="PRINTS" id="PR00385">
    <property type="entry name" value="P450"/>
</dbReference>
<comment type="similarity">
    <text evidence="2">Belongs to the cytochrome P450 family.</text>
</comment>
<sequence length="579" mass="64868">MGLKQYGVKVFALHGDEAASRHEVEIGVPRDMEDLQYGIAQEYTIVKPEGIAFQTATNVPLTSIEEVLAHDGPILITVDGCSIREPRSGPALPIVGNYYELYPDHLGNHQRMFKKYGHVIKTNSMGRINYLTDDPEITEIAYKENHGLFTKKTSDPNHPLYGIRDNTALFTCDTNTPSFKLTHKFIPPSMSPKAVRHYTPIMQETVEKSFAVFDQLDKAGLAFNVYQYMVKLSGQTLCRFVLGIDAHHFDTPASKLHPIMVLLTQILELNKAVQTRGDWYSMLPFGPPKQLQHTRLEIASVVDDLIATCPRGGTEDLPLDEAALNASCLVDYLTRATDDSGAKLPYDLVLTNTLSILGAGFTTISALLSWLLYCLTHYPNQQSRLLQELIDHDITPSTTLTPDIVNPLPFLDHFIKETMRLHSPAFQAGRNTTKPLILPGGFKLPANAILIPNFPAIHTNAAHWSNPSRFNPDRWADAADQQDQDAAQPESSSEEGKEKRHRAAYLPFAMGPRGCIGYNYALQQIKVLLPKLVLRYHWEDVSTEPVEYDPEFQVIRPLNVYARAVRREAWPEKSSGLKA</sequence>